<dbReference type="PANTHER" id="PTHR21666">
    <property type="entry name" value="PEPTIDASE-RELATED"/>
    <property type="match status" value="1"/>
</dbReference>
<dbReference type="InterPro" id="IPR011055">
    <property type="entry name" value="Dup_hybrid_motif"/>
</dbReference>
<evidence type="ECO:0000313" key="5">
    <source>
        <dbReference type="EMBL" id="SNX49596.1"/>
    </source>
</evidence>
<dbReference type="EMBL" id="OANU01000064">
    <property type="protein sequence ID" value="SNX49596.1"/>
    <property type="molecule type" value="Genomic_DNA"/>
</dbReference>
<evidence type="ECO:0000256" key="3">
    <source>
        <dbReference type="SAM" id="Phobius"/>
    </source>
</evidence>
<keyword evidence="1" id="KW-0732">Signal</keyword>
<evidence type="ECO:0000256" key="2">
    <source>
        <dbReference type="SAM" id="Coils"/>
    </source>
</evidence>
<dbReference type="PANTHER" id="PTHR21666:SF289">
    <property type="entry name" value="L-ALA--D-GLU ENDOPEPTIDASE"/>
    <property type="match status" value="1"/>
</dbReference>
<keyword evidence="2" id="KW-0175">Coiled coil</keyword>
<organism evidence="5 6">
    <name type="scientific">Vibrio thalassae</name>
    <dbReference type="NCBI Taxonomy" id="1243014"/>
    <lineage>
        <taxon>Bacteria</taxon>
        <taxon>Pseudomonadati</taxon>
        <taxon>Pseudomonadota</taxon>
        <taxon>Gammaproteobacteria</taxon>
        <taxon>Vibrionales</taxon>
        <taxon>Vibrionaceae</taxon>
        <taxon>Vibrio</taxon>
    </lineage>
</organism>
<dbReference type="GO" id="GO:0004222">
    <property type="term" value="F:metalloendopeptidase activity"/>
    <property type="evidence" value="ECO:0007669"/>
    <property type="project" value="TreeGrafter"/>
</dbReference>
<dbReference type="RefSeq" id="WP_096994630.1">
    <property type="nucleotide sequence ID" value="NZ_JBHSII010000011.1"/>
</dbReference>
<gene>
    <name evidence="5" type="primary">mepM_5</name>
    <name evidence="5" type="ORF">VTH8203_03244</name>
</gene>
<dbReference type="FunFam" id="2.70.70.10:FF:000006">
    <property type="entry name" value="M23 family peptidase"/>
    <property type="match status" value="1"/>
</dbReference>
<keyword evidence="3" id="KW-0812">Transmembrane</keyword>
<accession>A0A240ELU8</accession>
<feature type="transmembrane region" description="Helical" evidence="3">
    <location>
        <begin position="30"/>
        <end position="50"/>
    </location>
</feature>
<dbReference type="CDD" id="cd12797">
    <property type="entry name" value="M23_peptidase"/>
    <property type="match status" value="1"/>
</dbReference>
<proteinExistence type="predicted"/>
<keyword evidence="5" id="KW-0378">Hydrolase</keyword>
<dbReference type="Proteomes" id="UP000219336">
    <property type="component" value="Unassembled WGS sequence"/>
</dbReference>
<sequence>MKDKLTISISTVSGSKHWQLSKWICRSLKGLISINIVAVLGGGALIHLLVQALEQEQTRQKHAVTESRSLAGQVEALRELNNTLEDNLYIKESEIQQLIEVVDNAQDKQRALLIESKSKEDQLADLNSLKRELENDLAQREEHIALVSDRLSDLELVLGVSQPNEGQALESRLDTAAIYYNVRKELFTQIPSGSPVGERRISSQFGERVHPVTKKLKMHRGLDFAVNVGTSIYATADGVVEATKKSNKGLGNFLRVQHSFGFSSSYSHLNSFNVKVGQFVQKGDLIAISGNTGLSSGPHLHYEVRFLGRALDPKPFVEWNMNKFEHILTEVRVIKWESLITVVEQRVAQRLQHSSPEGVMLTDNSK</sequence>
<dbReference type="OrthoDB" id="9805070at2"/>
<protein>
    <submittedName>
        <fullName evidence="5">Murein DD-endopeptidase MepM</fullName>
        <ecNumber evidence="5">3.4.24.-</ecNumber>
    </submittedName>
</protein>
<keyword evidence="3" id="KW-0472">Membrane</keyword>
<dbReference type="Pfam" id="PF01551">
    <property type="entry name" value="Peptidase_M23"/>
    <property type="match status" value="1"/>
</dbReference>
<dbReference type="InterPro" id="IPR050570">
    <property type="entry name" value="Cell_wall_metabolism_enzyme"/>
</dbReference>
<reference evidence="6" key="1">
    <citation type="submission" date="2016-06" db="EMBL/GenBank/DDBJ databases">
        <authorList>
            <person name="Rodrigo-Torres L."/>
            <person name="Arahal R.D."/>
            <person name="Lucena T."/>
        </authorList>
    </citation>
    <scope>NUCLEOTIDE SEQUENCE [LARGE SCALE GENOMIC DNA]</scope>
    <source>
        <strain evidence="6">CECT8203</strain>
    </source>
</reference>
<keyword evidence="3" id="KW-1133">Transmembrane helix</keyword>
<dbReference type="EC" id="3.4.24.-" evidence="5"/>
<keyword evidence="6" id="KW-1185">Reference proteome</keyword>
<feature type="coiled-coil region" evidence="2">
    <location>
        <begin position="67"/>
        <end position="150"/>
    </location>
</feature>
<evidence type="ECO:0000313" key="6">
    <source>
        <dbReference type="Proteomes" id="UP000219336"/>
    </source>
</evidence>
<feature type="domain" description="M23ase beta-sheet core" evidence="4">
    <location>
        <begin position="217"/>
        <end position="313"/>
    </location>
</feature>
<name>A0A240ELU8_9VIBR</name>
<dbReference type="Gene3D" id="2.70.70.10">
    <property type="entry name" value="Glucose Permease (Domain IIA)"/>
    <property type="match status" value="1"/>
</dbReference>
<dbReference type="InterPro" id="IPR016047">
    <property type="entry name" value="M23ase_b-sheet_dom"/>
</dbReference>
<dbReference type="AlphaFoldDB" id="A0A240ELU8"/>
<dbReference type="SUPFAM" id="SSF51261">
    <property type="entry name" value="Duplicated hybrid motif"/>
    <property type="match status" value="1"/>
</dbReference>
<evidence type="ECO:0000259" key="4">
    <source>
        <dbReference type="Pfam" id="PF01551"/>
    </source>
</evidence>
<evidence type="ECO:0000256" key="1">
    <source>
        <dbReference type="ARBA" id="ARBA00022729"/>
    </source>
</evidence>